<evidence type="ECO:0000313" key="1">
    <source>
        <dbReference type="EMBL" id="CAD2073854.1"/>
    </source>
</evidence>
<dbReference type="AlphaFoldDB" id="A0A6V7RA52"/>
<proteinExistence type="predicted"/>
<comment type="caution">
    <text evidence="1">The sequence shown here is derived from an EMBL/GenBank/DDBJ whole genome shotgun (WGS) entry which is preliminary data.</text>
</comment>
<dbReference type="EMBL" id="CAJEWB010000007">
    <property type="protein sequence ID" value="CAD2073854.1"/>
    <property type="molecule type" value="Genomic_DNA"/>
</dbReference>
<sequence length="44" mass="5201">MYTTSIIPVEQRIKEFKEVAMNNTRLKENKDSRKNRSFISKLVG</sequence>
<accession>A0A6V7RA52</accession>
<reference evidence="1 2" key="1">
    <citation type="submission" date="2020-07" db="EMBL/GenBank/DDBJ databases">
        <authorList>
            <person name="Criscuolo A."/>
        </authorList>
    </citation>
    <scope>NUCLEOTIDE SEQUENCE [LARGE SCALE GENOMIC DNA]</scope>
    <source>
        <strain evidence="1">CIP107946</strain>
    </source>
</reference>
<gene>
    <name evidence="1" type="ORF">JEOPIN946_00754</name>
</gene>
<name>A0A6V7RA52_9BACL</name>
<protein>
    <submittedName>
        <fullName evidence="1">Uncharacterized protein</fullName>
    </submittedName>
</protein>
<keyword evidence="2" id="KW-1185">Reference proteome</keyword>
<dbReference type="RefSeq" id="WP_268884000.1">
    <property type="nucleotide sequence ID" value="NZ_CAJEWB010000007.1"/>
</dbReference>
<evidence type="ECO:0000313" key="2">
    <source>
        <dbReference type="Proteomes" id="UP000588186"/>
    </source>
</evidence>
<organism evidence="1 2">
    <name type="scientific">Phocicoccus pinnipedialis</name>
    <dbReference type="NCBI Taxonomy" id="110845"/>
    <lineage>
        <taxon>Bacteria</taxon>
        <taxon>Bacillati</taxon>
        <taxon>Bacillota</taxon>
        <taxon>Bacilli</taxon>
        <taxon>Bacillales</taxon>
        <taxon>Salinicoccaceae</taxon>
        <taxon>Phocicoccus</taxon>
    </lineage>
</organism>
<dbReference type="Proteomes" id="UP000588186">
    <property type="component" value="Unassembled WGS sequence"/>
</dbReference>